<comment type="similarity">
    <text evidence="3">Belongs to the TNFAIP8 family. TNFAIP8L2 subfamily.</text>
</comment>
<proteinExistence type="inferred from homology"/>
<keyword evidence="7" id="KW-1185">Reference proteome</keyword>
<organism evidence="7 8">
    <name type="scientific">Balaenoptera acutorostrata</name>
    <name type="common">Common minke whale</name>
    <name type="synonym">Balaena rostrata</name>
    <dbReference type="NCBI Taxonomy" id="9767"/>
    <lineage>
        <taxon>Eukaryota</taxon>
        <taxon>Metazoa</taxon>
        <taxon>Chordata</taxon>
        <taxon>Craniata</taxon>
        <taxon>Vertebrata</taxon>
        <taxon>Euteleostomi</taxon>
        <taxon>Mammalia</taxon>
        <taxon>Eutheria</taxon>
        <taxon>Laurasiatheria</taxon>
        <taxon>Artiodactyla</taxon>
        <taxon>Whippomorpha</taxon>
        <taxon>Cetacea</taxon>
        <taxon>Mysticeti</taxon>
        <taxon>Balaenopteridae</taxon>
        <taxon>Balaenoptera</taxon>
    </lineage>
</organism>
<evidence type="ECO:0000256" key="3">
    <source>
        <dbReference type="ARBA" id="ARBA00038062"/>
    </source>
</evidence>
<dbReference type="InterPro" id="IPR038355">
    <property type="entry name" value="TNFAIP8_sf"/>
</dbReference>
<name>A0ABM3TI86_BALAC</name>
<reference evidence="7" key="1">
    <citation type="submission" date="2025-05" db="UniProtKB">
        <authorList>
            <consortium name="RefSeq"/>
        </authorList>
    </citation>
    <scope>NUCLEOTIDE SEQUENCE [LARGE SCALE GENOMIC DNA]</scope>
</reference>
<dbReference type="Proteomes" id="UP001652580">
    <property type="component" value="Chromosome 1"/>
</dbReference>
<evidence type="ECO:0000256" key="6">
    <source>
        <dbReference type="SAM" id="MobiDB-lite"/>
    </source>
</evidence>
<reference evidence="8" key="2">
    <citation type="submission" date="2025-08" db="UniProtKB">
        <authorList>
            <consortium name="RefSeq"/>
        </authorList>
    </citation>
    <scope>IDENTIFICATION</scope>
</reference>
<dbReference type="Pfam" id="PF05527">
    <property type="entry name" value="TNFAIP8"/>
    <property type="match status" value="1"/>
</dbReference>
<protein>
    <recommendedName>
        <fullName evidence="4">Tumor necrosis factor alpha-induced protein 8-like protein 2</fullName>
    </recommendedName>
</protein>
<evidence type="ECO:0000256" key="1">
    <source>
        <dbReference type="ARBA" id="ARBA00022588"/>
    </source>
</evidence>
<gene>
    <name evidence="8" type="primary">TNFAIP8L2</name>
</gene>
<keyword evidence="1" id="KW-0399">Innate immunity</keyword>
<evidence type="ECO:0000256" key="4">
    <source>
        <dbReference type="ARBA" id="ARBA00039711"/>
    </source>
</evidence>
<evidence type="ECO:0000313" key="8">
    <source>
        <dbReference type="RefSeq" id="XP_057401817.1"/>
    </source>
</evidence>
<comment type="function">
    <text evidence="5">Acts as a negative regulator of innate and adaptive immunity by maintaining immune homeostasis. Plays a regulatory role in the Toll-like signaling pathway by determining the strength of LPS-induced signaling and gene expression. Inhibits TCR-mediated T-cell activation and negatively regulate T-cell function to prevent hyperresponsiveness. Also inhibits autolysosome formation via negatively modulating MTOR activation by interacting with RAC1 and promoting the disassociation of the RAC1-MTOR complex. Plays an essential role in NK-cell biology by acting as a checkpoint and displaying an expression pattern correlating with NK-cell maturation process and by negatively regulating NK-cell maturation and antitumor immunity. Mechanistically, suppresses IL-15-triggered mTOR activity in NK-cells.</text>
</comment>
<evidence type="ECO:0000256" key="5">
    <source>
        <dbReference type="ARBA" id="ARBA00053716"/>
    </source>
</evidence>
<dbReference type="InterPro" id="IPR008477">
    <property type="entry name" value="TNFAIP8-like"/>
</dbReference>
<feature type="region of interest" description="Disordered" evidence="6">
    <location>
        <begin position="120"/>
        <end position="158"/>
    </location>
</feature>
<evidence type="ECO:0000313" key="7">
    <source>
        <dbReference type="Proteomes" id="UP001652580"/>
    </source>
</evidence>
<dbReference type="RefSeq" id="XP_057401817.1">
    <property type="nucleotide sequence ID" value="XM_057545834.1"/>
</dbReference>
<dbReference type="GeneID" id="103014363"/>
<accession>A0ABM3TI86</accession>
<keyword evidence="2" id="KW-0391">Immunity</keyword>
<dbReference type="PANTHER" id="PTHR12757:SF4">
    <property type="entry name" value="TUMOR NECROSIS FACTOR ALPHA-INDUCED PROTEIN 8-LIKE PROTEIN 2"/>
    <property type="match status" value="1"/>
</dbReference>
<dbReference type="Gene3D" id="1.20.1440.160">
    <property type="entry name" value="Tumor necrosis factor alpha-induced protein 8-like"/>
    <property type="match status" value="1"/>
</dbReference>
<evidence type="ECO:0000256" key="2">
    <source>
        <dbReference type="ARBA" id="ARBA00022859"/>
    </source>
</evidence>
<sequence>MESFSSKSLALQAEKKLLSKMAGRSVAHLFIDETSSEVLDELYRVSKEYTHSRPQAQRVIKDLIKVSVFPKSACDSETTPPPTAGGEEAMLRVEASLLLQPQDRKQSCLKKMKRNLDLYFPHKGPFKQGSPLPSEPGEEGIAHLTPLGTLRTGGAGSL</sequence>
<dbReference type="PANTHER" id="PTHR12757">
    <property type="entry name" value="TUMOR NECROSIS FACTOR INDUCED PROTEIN"/>
    <property type="match status" value="1"/>
</dbReference>